<dbReference type="EMBL" id="FRAJ01000008">
    <property type="protein sequence ID" value="SHK06091.1"/>
    <property type="molecule type" value="Genomic_DNA"/>
</dbReference>
<keyword evidence="5" id="KW-1185">Reference proteome</keyword>
<dbReference type="SUPFAM" id="SSF48239">
    <property type="entry name" value="Terpenoid cyclases/Protein prenyltransferases"/>
    <property type="match status" value="1"/>
</dbReference>
<dbReference type="InterPro" id="IPR008930">
    <property type="entry name" value="Terpenoid_cyclase/PrenylTrfase"/>
</dbReference>
<dbReference type="Pfam" id="PF14478">
    <property type="entry name" value="DUF4430"/>
    <property type="match status" value="1"/>
</dbReference>
<sequence>MNKLKKIISVVLVLALLVPNIGFNLSLTVHAFDDSQKSNKTVQDTVYEDETVQISVYGDKTVQGTVYGEIYFSGLSAKEVEISFWDNYEDDIIRDIDSKYVNTFKINLNSEGRGYYSFSIPKNIVSNCVNDNKLTLDFNFKDSSLQTIYRKKKTIEVDYSKIVNYDKDMVLIYNESKKFANDSITANLHITEHKNEKGIVGLINPNTREYREMENIILDGDGRGSVNIAIPEDIRWIKALLVVKFDSDEYVLPFPLNKIVSFDKYKGLNVGDDLKISIDADKSDNLLYYVKLKDSSSWDSIYISKEKFYKVELDANGDYTETVKIPDETVLYNNPLLYVYVKPSKNRYYVPFIRIKNPIKEFDIDKKLVYVNEDNLNVNINAPDLRNKEFNIILASKKTKKVNYNKKHIFDNEGRASISIPITGENVDLNKAEEEGEIFEVKIEVDGVVYKKNYIKIAYRPILFEAEEDKLDINIKQGKLYFGSFKKEDDYGYKPIDYYKMAYGKDVHIVGKINIGKREVKNIKLKVEDSKCYGALEGFKEIEVNAKTNEQGIASIEFTIPKDIAIKRDHGRTNLKVMVYDENGEYINAVSLFIDMGGALIRFLESENKLNVKIDAPGWPNGEVELSMIHEASGKPFKFNGEESLVVILDENGKYEENFDLPENIDAGKYICVYGFGTLVRGEAEDDYDSEIAVRCYSRDVFKETKFFVTLTANNDKYVGKTYEIKVYDYINNKYPKIDGKDVVLSKGTLNSSYMSNVELDMSLLNKLENGLYALELNIEGKKVYAYFNLLDKFALNKKYIVENKGETIKYTIGIKGAPYDPNTYRGSYKLYLWDVSNNRKYRDKDGKEVNVEGIYYQYQSSVTGNIAIPALPKGIYEVRLKINGDEKVYKTPLVVADSILSEVKDTINSLSKVVLDSHYSMDWVAVGLNRAGKEIPSTYLPALERKIIAKKGNFAKVTDYERMTLGIVAAGGDPTNIGGYNLIEKIYNREDLDSQGNNAVIFGLIAVDTLKFDIPKEAKWNRQRMIQYILDHQCSDGGWVLSGKADVSDPDMTGMAMTALAPYNNEKYPEVQAAIKRAVQCLSKLQLENGGYNSWGSVNSESCSQVIMGLCSNGIDPTGEAFTKPGGNVVEALLRFRAIDGGIAHTIDEDGKIASNGMASEQALYALDQYVFYVEGKGPIYLWGEHQNNIDTVKPEIITDLQNKVIQTPVLNFKARAVDDKDGNIQVTVLLNGREILGNNGNYTLKLNNGENIVVLKAKDSSGNKIEKSYTITLTELLDLEREVAIEQSKKLYFKGGIGIDLEKAVVEKNAKLKITDVSLNDKYKPSKEMGLKVAGKILDFKLTGITVDKNHTVKIVLPVDENVNINKASVYYFNEKSNKWEYQECKREDGNLVFEAKHFSVYGVLEDNTVPTDVKVESKLISSDKVILVFSAQDNSGIREYRIYRNNFEGNPIKICKYNTFTDEGLKADTTYKYKIKAVDFLGNVSEFSKILEVKTLKGTSSGGGAGGAVPKDESKTVYIRVEGYDHTIIPRTKITVPLFSLDEYLGEADGSSATPSSGWGKDRFKAPTNAHAIVKVLEDYGIRYDFQDYGWGLYIAMIDGDREFDHGGMSGWMYRVNDRMPNVGSNGKYLKDGDDIVWYYGAYGFDTVYTKMRVDKTSVKVGEEIRVHVDGYPKGFLFEREDVEGAIILVNGEPFEIDGKVVKTDKNGNATLKFDRDGTYTISLIRYKKNRGNYIDIVRPVPITIKVGTGKLSDDEQAVKNPEYSNEDKIVSDKNAKESELVKAIKSVADKLGNKIDGLKTETEAVKAVNDAKDVLSIMKKASEKIKTEKGAKEIADNNVKVMKQLIKLVEKIKKEEEKKEINKVAADNVEITLKVVEKIKDVEEINRVVENVIETSVELIKKIGRERAIDIKDKVVKLIEKVLEKASEKELGGKEVKIEEEKAIAVVDIKIIKEIAENTVNTVKMIKEKLDRDIVEKGLEKKITIKIPEVNKKEIQAKLPVNMVKILKENGIEKAVVKTENVVFEITSNTFKEKDKEVILSVKTIDRNDLTPLERNKIPSESIVVQLEAKAGKEKINSFKEPMAVSIPYNGEVKDSETVQVFLLKDNGIVENIGGKYDKNTNMVTFTTPHFSKYFAKKVDKNEIKITFKDLSGYEWARKAIESIASKGIIRGRGEGIFDPAAKITRAEFATLVTKLMGYTAEDIELSFKDVAKDAWYYKSIAAAYKNGLIKGKSKSVFDPNGNITREEMSLIIAKALRQRGFKNAMPDELNIFTDRDEISVWARDAVSMCVRESIIKGMEDGRFVPRDKANRAQAAVMLYRLYQLIK</sequence>
<protein>
    <submittedName>
        <fullName evidence="4">S-layer homology domain-containing protein</fullName>
    </submittedName>
</protein>
<dbReference type="Pfam" id="PF00395">
    <property type="entry name" value="SLH"/>
    <property type="match status" value="3"/>
</dbReference>
<dbReference type="Proteomes" id="UP000184082">
    <property type="component" value="Unassembled WGS sequence"/>
</dbReference>
<dbReference type="Gene3D" id="2.60.40.10">
    <property type="entry name" value="Immunoglobulins"/>
    <property type="match status" value="1"/>
</dbReference>
<reference evidence="4 5" key="1">
    <citation type="submission" date="2016-11" db="EMBL/GenBank/DDBJ databases">
        <authorList>
            <person name="Jaros S."/>
            <person name="Januszkiewicz K."/>
            <person name="Wedrychowicz H."/>
        </authorList>
    </citation>
    <scope>NUCLEOTIDE SEQUENCE [LARGE SCALE GENOMIC DNA]</scope>
    <source>
        <strain evidence="4 5">DSM 14501</strain>
    </source>
</reference>
<dbReference type="InterPro" id="IPR051465">
    <property type="entry name" value="Cell_Envelope_Struct_Comp"/>
</dbReference>
<feature type="domain" description="Fibronectin type-III" evidence="2">
    <location>
        <begin position="1412"/>
        <end position="1501"/>
    </location>
</feature>
<feature type="domain" description="SLH" evidence="3">
    <location>
        <begin position="2274"/>
        <end position="2331"/>
    </location>
</feature>
<dbReference type="PANTHER" id="PTHR43308">
    <property type="entry name" value="OUTER MEMBRANE PROTEIN ALPHA-RELATED"/>
    <property type="match status" value="1"/>
</dbReference>
<gene>
    <name evidence="4" type="ORF">SAMN02745883_01162</name>
</gene>
<evidence type="ECO:0000259" key="2">
    <source>
        <dbReference type="PROSITE" id="PS50853"/>
    </source>
</evidence>
<dbReference type="STRING" id="1121266.SAMN02745883_01162"/>
<dbReference type="CDD" id="cd00063">
    <property type="entry name" value="FN3"/>
    <property type="match status" value="1"/>
</dbReference>
<dbReference type="RefSeq" id="WP_072966519.1">
    <property type="nucleotide sequence ID" value="NZ_FRAJ01000008.1"/>
</dbReference>
<evidence type="ECO:0000313" key="5">
    <source>
        <dbReference type="Proteomes" id="UP000184082"/>
    </source>
</evidence>
<dbReference type="CDD" id="cd00688">
    <property type="entry name" value="ISOPREN_C2_like"/>
    <property type="match status" value="1"/>
</dbReference>
<dbReference type="PROSITE" id="PS50853">
    <property type="entry name" value="FN3"/>
    <property type="match status" value="1"/>
</dbReference>
<evidence type="ECO:0000259" key="3">
    <source>
        <dbReference type="PROSITE" id="PS51272"/>
    </source>
</evidence>
<keyword evidence="1" id="KW-0677">Repeat</keyword>
<accession>A0A1M6PDV1</accession>
<dbReference type="InterPro" id="IPR001119">
    <property type="entry name" value="SLH_dom"/>
</dbReference>
<dbReference type="InterPro" id="IPR027954">
    <property type="entry name" value="Transcobalamin-like_C"/>
</dbReference>
<evidence type="ECO:0000256" key="1">
    <source>
        <dbReference type="ARBA" id="ARBA00022737"/>
    </source>
</evidence>
<proteinExistence type="predicted"/>
<evidence type="ECO:0000313" key="4">
    <source>
        <dbReference type="EMBL" id="SHK06091.1"/>
    </source>
</evidence>
<name>A0A1M6PDV1_9FIRM</name>
<dbReference type="Gene3D" id="1.50.10.20">
    <property type="match status" value="1"/>
</dbReference>
<dbReference type="InterPro" id="IPR003961">
    <property type="entry name" value="FN3_dom"/>
</dbReference>
<dbReference type="InterPro" id="IPR036116">
    <property type="entry name" value="FN3_sf"/>
</dbReference>
<dbReference type="SUPFAM" id="SSF49265">
    <property type="entry name" value="Fibronectin type III"/>
    <property type="match status" value="1"/>
</dbReference>
<organism evidence="4 5">
    <name type="scientific">Caminicella sporogenes DSM 14501</name>
    <dbReference type="NCBI Taxonomy" id="1121266"/>
    <lineage>
        <taxon>Bacteria</taxon>
        <taxon>Bacillati</taxon>
        <taxon>Bacillota</taxon>
        <taxon>Clostridia</taxon>
        <taxon>Peptostreptococcales</taxon>
        <taxon>Caminicellaceae</taxon>
        <taxon>Caminicella</taxon>
    </lineage>
</organism>
<feature type="domain" description="SLH" evidence="3">
    <location>
        <begin position="2208"/>
        <end position="2271"/>
    </location>
</feature>
<dbReference type="PROSITE" id="PS51272">
    <property type="entry name" value="SLH"/>
    <property type="match status" value="3"/>
</dbReference>
<dbReference type="Gene3D" id="2.170.130.30">
    <property type="match status" value="1"/>
</dbReference>
<dbReference type="InterPro" id="IPR013783">
    <property type="entry name" value="Ig-like_fold"/>
</dbReference>
<feature type="domain" description="SLH" evidence="3">
    <location>
        <begin position="2148"/>
        <end position="2207"/>
    </location>
</feature>